<accession>A0A667WLZ1</accession>
<reference evidence="3" key="2">
    <citation type="submission" date="2025-08" db="UniProtKB">
        <authorList>
            <consortium name="Ensembl"/>
        </authorList>
    </citation>
    <scope>IDENTIFICATION</scope>
</reference>
<keyword evidence="4" id="KW-1185">Reference proteome</keyword>
<name>A0A667WLZ1_9TELE</name>
<evidence type="ECO:0000313" key="3">
    <source>
        <dbReference type="Ensembl" id="ENSMMDP00005002762.1"/>
    </source>
</evidence>
<keyword evidence="1" id="KW-0677">Repeat</keyword>
<dbReference type="PANTHER" id="PTHR46708">
    <property type="entry name" value="TENASCIN"/>
    <property type="match status" value="1"/>
</dbReference>
<dbReference type="InParanoid" id="A0A667WLZ1"/>
<dbReference type="CDD" id="cd00063">
    <property type="entry name" value="FN3"/>
    <property type="match status" value="1"/>
</dbReference>
<dbReference type="Gene3D" id="2.60.40.10">
    <property type="entry name" value="Immunoglobulins"/>
    <property type="match status" value="3"/>
</dbReference>
<dbReference type="Ensembl" id="ENSMMDT00005002809.1">
    <property type="protein sequence ID" value="ENSMMDP00005002762.1"/>
    <property type="gene ID" value="ENSMMDG00005001532.1"/>
</dbReference>
<protein>
    <recommendedName>
        <fullName evidence="2">Fibronectin type-III domain-containing protein</fullName>
    </recommendedName>
</protein>
<dbReference type="Pfam" id="PF00041">
    <property type="entry name" value="fn3"/>
    <property type="match status" value="1"/>
</dbReference>
<evidence type="ECO:0000313" key="4">
    <source>
        <dbReference type="Proteomes" id="UP000472263"/>
    </source>
</evidence>
<dbReference type="InterPro" id="IPR036116">
    <property type="entry name" value="FN3_sf"/>
</dbReference>
<dbReference type="SMART" id="SM00060">
    <property type="entry name" value="FN3"/>
    <property type="match status" value="3"/>
</dbReference>
<dbReference type="GeneTree" id="ENSGT00940000173416"/>
<dbReference type="InterPro" id="IPR013783">
    <property type="entry name" value="Ig-like_fold"/>
</dbReference>
<dbReference type="PROSITE" id="PS50853">
    <property type="entry name" value="FN3"/>
    <property type="match status" value="1"/>
</dbReference>
<dbReference type="PANTHER" id="PTHR46708:SF2">
    <property type="entry name" value="FIBRONECTIN TYPE-III DOMAIN-CONTAINING PROTEIN"/>
    <property type="match status" value="1"/>
</dbReference>
<feature type="domain" description="Fibronectin type-III" evidence="2">
    <location>
        <begin position="49"/>
        <end position="140"/>
    </location>
</feature>
<organism evidence="3 4">
    <name type="scientific">Myripristis murdjan</name>
    <name type="common">pinecone soldierfish</name>
    <dbReference type="NCBI Taxonomy" id="586833"/>
    <lineage>
        <taxon>Eukaryota</taxon>
        <taxon>Metazoa</taxon>
        <taxon>Chordata</taxon>
        <taxon>Craniata</taxon>
        <taxon>Vertebrata</taxon>
        <taxon>Euteleostomi</taxon>
        <taxon>Actinopterygii</taxon>
        <taxon>Neopterygii</taxon>
        <taxon>Teleostei</taxon>
        <taxon>Neoteleostei</taxon>
        <taxon>Acanthomorphata</taxon>
        <taxon>Holocentriformes</taxon>
        <taxon>Holocentridae</taxon>
        <taxon>Myripristis</taxon>
    </lineage>
</organism>
<dbReference type="AlphaFoldDB" id="A0A667WLZ1"/>
<evidence type="ECO:0000259" key="2">
    <source>
        <dbReference type="PROSITE" id="PS50853"/>
    </source>
</evidence>
<sequence>SSQAPVVSCDGIFTLASILNVTVRIKNYMEEREIWSEPQRVDLYLAVKAFQPVLTVVKSTAASALVSWQSSGDGSCRLRHRLSTTDIWTEFVPVHGRQTRLFTIKDLLPFSVYRAAVACRGETGFWSDWSSDVTLRTLERAPSGAPEVCYRLEKTTSGGSSLLHLMWKVDCAGGRVLGYQLSYAPTKKKQQLLQQQSTILNTTELTALLVVKERYYSVNITAFNTAGLGPATSCHLEPDQSYNISVFPVSGELCGPPQALPASLQHGALLEAVRLQQVGVTKTTVTVMWAWQRRTEPIRVSRYRVMLRSDSEEQVLSVWPDQSEHTFLNLTPNTEYSVLLLADDASRELIPIKTDFGESQRLF</sequence>
<dbReference type="InterPro" id="IPR050991">
    <property type="entry name" value="ECM_Regulatory_Proteins"/>
</dbReference>
<reference evidence="3" key="3">
    <citation type="submission" date="2025-09" db="UniProtKB">
        <authorList>
            <consortium name="Ensembl"/>
        </authorList>
    </citation>
    <scope>IDENTIFICATION</scope>
</reference>
<evidence type="ECO:0000256" key="1">
    <source>
        <dbReference type="ARBA" id="ARBA00022737"/>
    </source>
</evidence>
<dbReference type="InterPro" id="IPR003961">
    <property type="entry name" value="FN3_dom"/>
</dbReference>
<dbReference type="Proteomes" id="UP000472263">
    <property type="component" value="Chromosome 9"/>
</dbReference>
<reference evidence="3" key="1">
    <citation type="submission" date="2019-06" db="EMBL/GenBank/DDBJ databases">
        <authorList>
            <consortium name="Wellcome Sanger Institute Data Sharing"/>
        </authorList>
    </citation>
    <scope>NUCLEOTIDE SEQUENCE [LARGE SCALE GENOMIC DNA]</scope>
</reference>
<proteinExistence type="predicted"/>
<dbReference type="SUPFAM" id="SSF49265">
    <property type="entry name" value="Fibronectin type III"/>
    <property type="match status" value="2"/>
</dbReference>